<gene>
    <name evidence="1" type="ORF">CEXT_23321</name>
</gene>
<dbReference type="Proteomes" id="UP001054945">
    <property type="component" value="Unassembled WGS sequence"/>
</dbReference>
<protein>
    <submittedName>
        <fullName evidence="1">Uncharacterized protein</fullName>
    </submittedName>
</protein>
<reference evidence="1 2" key="1">
    <citation type="submission" date="2021-06" db="EMBL/GenBank/DDBJ databases">
        <title>Caerostris extrusa draft genome.</title>
        <authorList>
            <person name="Kono N."/>
            <person name="Arakawa K."/>
        </authorList>
    </citation>
    <scope>NUCLEOTIDE SEQUENCE [LARGE SCALE GENOMIC DNA]</scope>
</reference>
<keyword evidence="2" id="KW-1185">Reference proteome</keyword>
<evidence type="ECO:0000313" key="1">
    <source>
        <dbReference type="EMBL" id="GIY97242.1"/>
    </source>
</evidence>
<sequence>MIGAFVFLKSNTGCHGDQALGAAVPKRRCLCFRGALELCPDMSTVNGDFKLMMSCRTGRNDTDCQAWNTKVRVLFIPMEIRHLLRKTVPKQLVDSSS</sequence>
<proteinExistence type="predicted"/>
<organism evidence="1 2">
    <name type="scientific">Caerostris extrusa</name>
    <name type="common">Bark spider</name>
    <name type="synonym">Caerostris bankana</name>
    <dbReference type="NCBI Taxonomy" id="172846"/>
    <lineage>
        <taxon>Eukaryota</taxon>
        <taxon>Metazoa</taxon>
        <taxon>Ecdysozoa</taxon>
        <taxon>Arthropoda</taxon>
        <taxon>Chelicerata</taxon>
        <taxon>Arachnida</taxon>
        <taxon>Araneae</taxon>
        <taxon>Araneomorphae</taxon>
        <taxon>Entelegynae</taxon>
        <taxon>Araneoidea</taxon>
        <taxon>Araneidae</taxon>
        <taxon>Caerostris</taxon>
    </lineage>
</organism>
<dbReference type="EMBL" id="BPLR01000757">
    <property type="protein sequence ID" value="GIY97242.1"/>
    <property type="molecule type" value="Genomic_DNA"/>
</dbReference>
<accession>A0AAV4XQ98</accession>
<comment type="caution">
    <text evidence="1">The sequence shown here is derived from an EMBL/GenBank/DDBJ whole genome shotgun (WGS) entry which is preliminary data.</text>
</comment>
<evidence type="ECO:0000313" key="2">
    <source>
        <dbReference type="Proteomes" id="UP001054945"/>
    </source>
</evidence>
<dbReference type="AlphaFoldDB" id="A0AAV4XQ98"/>
<name>A0AAV4XQ98_CAEEX</name>